<evidence type="ECO:0000256" key="2">
    <source>
        <dbReference type="SAM" id="Phobius"/>
    </source>
</evidence>
<gene>
    <name evidence="3" type="ORF">EYR41_010843</name>
</gene>
<evidence type="ECO:0000313" key="4">
    <source>
        <dbReference type="Proteomes" id="UP000297595"/>
    </source>
</evidence>
<protein>
    <submittedName>
        <fullName evidence="3">Uncharacterized protein</fullName>
    </submittedName>
</protein>
<proteinExistence type="predicted"/>
<feature type="transmembrane region" description="Helical" evidence="2">
    <location>
        <begin position="46"/>
        <end position="67"/>
    </location>
</feature>
<dbReference type="EMBL" id="SOZJ01000007">
    <property type="protein sequence ID" value="TGJ64810.1"/>
    <property type="molecule type" value="Genomic_DNA"/>
</dbReference>
<reference evidence="3 4" key="1">
    <citation type="submission" date="2019-03" db="EMBL/GenBank/DDBJ databases">
        <title>Nematode-trapping fungi genome.</title>
        <authorList>
            <person name="Vidal-Diez De Ulzurrun G."/>
        </authorList>
    </citation>
    <scope>NUCLEOTIDE SEQUENCE [LARGE SCALE GENOMIC DNA]</scope>
    <source>
        <strain evidence="3 4">TWF154</strain>
    </source>
</reference>
<evidence type="ECO:0000256" key="1">
    <source>
        <dbReference type="SAM" id="MobiDB-lite"/>
    </source>
</evidence>
<organism evidence="3 4">
    <name type="scientific">Orbilia oligospora</name>
    <name type="common">Nematode-trapping fungus</name>
    <name type="synonym">Arthrobotrys oligospora</name>
    <dbReference type="NCBI Taxonomy" id="2813651"/>
    <lineage>
        <taxon>Eukaryota</taxon>
        <taxon>Fungi</taxon>
        <taxon>Dikarya</taxon>
        <taxon>Ascomycota</taxon>
        <taxon>Pezizomycotina</taxon>
        <taxon>Orbiliomycetes</taxon>
        <taxon>Orbiliales</taxon>
        <taxon>Orbiliaceae</taxon>
        <taxon>Orbilia</taxon>
    </lineage>
</organism>
<dbReference type="Proteomes" id="UP000297595">
    <property type="component" value="Unassembled WGS sequence"/>
</dbReference>
<evidence type="ECO:0000313" key="3">
    <source>
        <dbReference type="EMBL" id="TGJ64810.1"/>
    </source>
</evidence>
<sequence>MITLANHIVSRKRPATDSTDRTRAYGMIKKADYGQFKSRTRPRQRFGSLICIHFALFQLNPCCAIPTSMH</sequence>
<name>A0A8H2DQE9_ORBOL</name>
<keyword evidence="2" id="KW-0812">Transmembrane</keyword>
<dbReference type="AlphaFoldDB" id="A0A8H2DQE9"/>
<keyword evidence="2" id="KW-0472">Membrane</keyword>
<accession>A0A8H2DQE9</accession>
<comment type="caution">
    <text evidence="3">The sequence shown here is derived from an EMBL/GenBank/DDBJ whole genome shotgun (WGS) entry which is preliminary data.</text>
</comment>
<keyword evidence="2" id="KW-1133">Transmembrane helix</keyword>
<feature type="region of interest" description="Disordered" evidence="1">
    <location>
        <begin position="1"/>
        <end position="21"/>
    </location>
</feature>